<comment type="caution">
    <text evidence="1">The sequence shown here is derived from an EMBL/GenBank/DDBJ whole genome shotgun (WGS) entry which is preliminary data.</text>
</comment>
<dbReference type="Proteomes" id="UP001162992">
    <property type="component" value="Chromosome 1"/>
</dbReference>
<evidence type="ECO:0000313" key="2">
    <source>
        <dbReference type="Proteomes" id="UP001162992"/>
    </source>
</evidence>
<gene>
    <name evidence="1" type="ORF">O6H91_01G014100</name>
</gene>
<protein>
    <submittedName>
        <fullName evidence="1">Uncharacterized protein</fullName>
    </submittedName>
</protein>
<organism evidence="1 2">
    <name type="scientific">Diphasiastrum complanatum</name>
    <name type="common">Issler's clubmoss</name>
    <name type="synonym">Lycopodium complanatum</name>
    <dbReference type="NCBI Taxonomy" id="34168"/>
    <lineage>
        <taxon>Eukaryota</taxon>
        <taxon>Viridiplantae</taxon>
        <taxon>Streptophyta</taxon>
        <taxon>Embryophyta</taxon>
        <taxon>Tracheophyta</taxon>
        <taxon>Lycopodiopsida</taxon>
        <taxon>Lycopodiales</taxon>
        <taxon>Lycopodiaceae</taxon>
        <taxon>Lycopodioideae</taxon>
        <taxon>Diphasiastrum</taxon>
    </lineage>
</organism>
<keyword evidence="2" id="KW-1185">Reference proteome</keyword>
<accession>A0ACC2ENB7</accession>
<dbReference type="EMBL" id="CM055092">
    <property type="protein sequence ID" value="KAJ7567975.1"/>
    <property type="molecule type" value="Genomic_DNA"/>
</dbReference>
<evidence type="ECO:0000313" key="1">
    <source>
        <dbReference type="EMBL" id="KAJ7567975.1"/>
    </source>
</evidence>
<reference evidence="2" key="1">
    <citation type="journal article" date="2024" name="Proc. Natl. Acad. Sci. U.S.A.">
        <title>Extraordinary preservation of gene collinearity over three hundred million years revealed in homosporous lycophytes.</title>
        <authorList>
            <person name="Li C."/>
            <person name="Wickell D."/>
            <person name="Kuo L.Y."/>
            <person name="Chen X."/>
            <person name="Nie B."/>
            <person name="Liao X."/>
            <person name="Peng D."/>
            <person name="Ji J."/>
            <person name="Jenkins J."/>
            <person name="Williams M."/>
            <person name="Shu S."/>
            <person name="Plott C."/>
            <person name="Barry K."/>
            <person name="Rajasekar S."/>
            <person name="Grimwood J."/>
            <person name="Han X."/>
            <person name="Sun S."/>
            <person name="Hou Z."/>
            <person name="He W."/>
            <person name="Dai G."/>
            <person name="Sun C."/>
            <person name="Schmutz J."/>
            <person name="Leebens-Mack J.H."/>
            <person name="Li F.W."/>
            <person name="Wang L."/>
        </authorList>
    </citation>
    <scope>NUCLEOTIDE SEQUENCE [LARGE SCALE GENOMIC DNA]</scope>
    <source>
        <strain evidence="2">cv. PW_Plant_1</strain>
    </source>
</reference>
<proteinExistence type="predicted"/>
<sequence length="1322" mass="153652">MPQSSDIRTAAKASLARSENGLMEQPSHVSEDNGNILVLPEQDFSKQLEGSATLDVLSLEKKDRSALLNHISSLQKELYDYQYQMGLLLVECKNWGPRYDKLKVAVSETEENWQREETMHAKALDDTKKREEALKQSLEIEKQCIVDLEKALKEMQLEVAEGREAAGKQLSQARILVNEAEEKSLLAESKLHSAEALHAEASRKLAETERKLQEIEAREDALRREQHKLNAEYEARKGDLDTDEENLQNWEKRLQEGQDRLRQGEKLLNNREEYVYEKEEALKHLEKTIKDERVSLEKEHSRLRQEEADLNAQMAAISLREKTTIEREVSLDKKEQELLIFQERLVNREHFHVFQVMEKHEREVEDKEASLAEERKKLECARISLQQMEDSINGEKKQLAAMTKVLDGKNKDLSTREEELQEKAADLVKLHQNYLIEQEDLDKTKHSLAAREADINKLHEIVHKEKEQCLEERDKLKEREKDLDEMLKQVASKEHDFADEKRQFMIEKEELEQRVSLLYKQRDEVEEMKKELELEKKQLLEEKMQLEVIKQEREDILKVQVQLKEEIDSLRGCKHDVQHEAEELKVEKERFEKQWEFLDEKKEQMRKDEEDLKQERKKFAKWIQDEEARLKDEKRELWQQIQKESELLNSEKRAFVLSMEMEKADLFTKIQKEREELARDVELRGAELERCLEKRRMEVERKSEELELKLEETLRKEKLDLQLMKENAQEEMEFVLKEKHKLEKEKEEILNQREKLEPERCEIKGDIMELQIQREKLMEQREALHREKQELMQEAERLKRLRHEVKQVDDSLLNSEQVSHRDINEGEVLSPQRVARDRALQNEGAEEKDRFPDSAEGTSGKALFGNAVTPGRLSWLQKCASIFYQPSSEVKVKPSSGKGLLGNTWAANKVQLNEHVGDLQDKPDHDESFSFYLGNENGRTADKEPKPKAKSMSSRGTRGTSTTKFNPRRKRSNSIKAVIEDARKILEPLKLGQEFEEDIQQERQPVDSRLSESEDPLFGQGQGLQVAVDFTEAGASIQEESLEPTNVSNREQQEVKSGRKRVRSVSCATSEQESEGHTAASQRVGGKKRRQRETLVVDSPAGDDISGTPGAKRYNFRNSTIASMMASQVATLEDKELGTVKAISKGSERTHEEFLQDSLEISSVEPHIHESLHNLPEMQTAEKFGEAEDFRGSQEKENLIGVVALQVVLDGSVSPVEENLVKVDDGEAHSGSLKKDSQQKDELIERNETSYEDTGSEEEEDDDDNEESHENHIHHLKDDEEDVEEESQEQEDDEESQEQEDEEIVLENVHSPLQKIWHFLST</sequence>
<name>A0ACC2ENB7_DIPCM</name>